<dbReference type="EMBL" id="KQ976552">
    <property type="protein sequence ID" value="KYM80842.1"/>
    <property type="molecule type" value="Genomic_DNA"/>
</dbReference>
<organism evidence="1 2">
    <name type="scientific">Atta colombica</name>
    <dbReference type="NCBI Taxonomy" id="520822"/>
    <lineage>
        <taxon>Eukaryota</taxon>
        <taxon>Metazoa</taxon>
        <taxon>Ecdysozoa</taxon>
        <taxon>Arthropoda</taxon>
        <taxon>Hexapoda</taxon>
        <taxon>Insecta</taxon>
        <taxon>Pterygota</taxon>
        <taxon>Neoptera</taxon>
        <taxon>Endopterygota</taxon>
        <taxon>Hymenoptera</taxon>
        <taxon>Apocrita</taxon>
        <taxon>Aculeata</taxon>
        <taxon>Formicoidea</taxon>
        <taxon>Formicidae</taxon>
        <taxon>Myrmicinae</taxon>
        <taxon>Atta</taxon>
    </lineage>
</organism>
<sequence>MEGYLDKAIITAERLVFLTDAVSKEILGRLERRNPSLSTSALRLEGFCLERGNRDGENVVPGIQEFKLRTLDYKSFFGLASSSR</sequence>
<keyword evidence="2" id="KW-1185">Reference proteome</keyword>
<dbReference type="Proteomes" id="UP000078540">
    <property type="component" value="Unassembled WGS sequence"/>
</dbReference>
<proteinExistence type="predicted"/>
<evidence type="ECO:0000313" key="2">
    <source>
        <dbReference type="Proteomes" id="UP000078540"/>
    </source>
</evidence>
<reference evidence="1 2" key="1">
    <citation type="submission" date="2015-09" db="EMBL/GenBank/DDBJ databases">
        <title>Atta colombica WGS genome.</title>
        <authorList>
            <person name="Nygaard S."/>
            <person name="Hu H."/>
            <person name="Boomsma J."/>
            <person name="Zhang G."/>
        </authorList>
    </citation>
    <scope>NUCLEOTIDE SEQUENCE [LARGE SCALE GENOMIC DNA]</scope>
    <source>
        <strain evidence="1">Treedump-2</strain>
        <tissue evidence="1">Whole body</tissue>
    </source>
</reference>
<dbReference type="AlphaFoldDB" id="A0A151I2U0"/>
<evidence type="ECO:0000313" key="1">
    <source>
        <dbReference type="EMBL" id="KYM80842.1"/>
    </source>
</evidence>
<accession>A0A151I2U0</accession>
<protein>
    <submittedName>
        <fullName evidence="1">Uncharacterized protein</fullName>
    </submittedName>
</protein>
<gene>
    <name evidence="1" type="ORF">ALC53_08707</name>
</gene>
<name>A0A151I2U0_9HYME</name>